<dbReference type="PANTHER" id="PTHR37519:SF1">
    <property type="entry name" value="DIHYDROXYBIPHENYL DIOXYGENASE DOMAIN-CONTAINING PROTEIN"/>
    <property type="match status" value="1"/>
</dbReference>
<organism evidence="1 2">
    <name type="scientific">Shewanella woodyi (strain ATCC 51908 / MS32)</name>
    <dbReference type="NCBI Taxonomy" id="392500"/>
    <lineage>
        <taxon>Bacteria</taxon>
        <taxon>Pseudomonadati</taxon>
        <taxon>Pseudomonadota</taxon>
        <taxon>Gammaproteobacteria</taxon>
        <taxon>Alteromonadales</taxon>
        <taxon>Shewanellaceae</taxon>
        <taxon>Shewanella</taxon>
    </lineage>
</organism>
<dbReference type="InterPro" id="IPR029068">
    <property type="entry name" value="Glyas_Bleomycin-R_OHBP_Dase"/>
</dbReference>
<dbReference type="Pfam" id="PF06185">
    <property type="entry name" value="YecM"/>
    <property type="match status" value="1"/>
</dbReference>
<evidence type="ECO:0000313" key="1">
    <source>
        <dbReference type="EMBL" id="ACA87044.1"/>
    </source>
</evidence>
<dbReference type="Proteomes" id="UP000002168">
    <property type="component" value="Chromosome"/>
</dbReference>
<keyword evidence="2" id="KW-1185">Reference proteome</keyword>
<sequence length="190" mass="21018">MNNSLTLADLHSSWPDFTHNINLFLEELGLDQLSLECDHAALRVNSTSVADELSNALCNDGVVISNNMINGRPILIIELNTPLQLTNLTIDCIELPYPGSKQYPIEGWEHIELVLPCQANNCEQLTQALVERVPHLADVIDNKTETKVKLSSPSGEYERLANPTIAFKKGNICIKVHPHGIKEVIASEQS</sequence>
<reference evidence="1 2" key="1">
    <citation type="submission" date="2008-02" db="EMBL/GenBank/DDBJ databases">
        <title>Complete sequence of Shewanella woodyi ATCC 51908.</title>
        <authorList>
            <consortium name="US DOE Joint Genome Institute"/>
            <person name="Copeland A."/>
            <person name="Lucas S."/>
            <person name="Lapidus A."/>
            <person name="Glavina del Rio T."/>
            <person name="Dalin E."/>
            <person name="Tice H."/>
            <person name="Bruce D."/>
            <person name="Goodwin L."/>
            <person name="Pitluck S."/>
            <person name="Sims D."/>
            <person name="Brettin T."/>
            <person name="Detter J.C."/>
            <person name="Han C."/>
            <person name="Kuske C.R."/>
            <person name="Schmutz J."/>
            <person name="Larimer F."/>
            <person name="Land M."/>
            <person name="Hauser L."/>
            <person name="Kyrpides N."/>
            <person name="Lykidis A."/>
            <person name="Zhao J.-S."/>
            <person name="Richardson P."/>
        </authorList>
    </citation>
    <scope>NUCLEOTIDE SEQUENCE [LARGE SCALE GENOMIC DNA]</scope>
    <source>
        <strain evidence="2">ATCC 51908 / MS32</strain>
    </source>
</reference>
<evidence type="ECO:0000313" key="2">
    <source>
        <dbReference type="Proteomes" id="UP000002168"/>
    </source>
</evidence>
<evidence type="ECO:0008006" key="3">
    <source>
        <dbReference type="Google" id="ProtNLM"/>
    </source>
</evidence>
<protein>
    <recommendedName>
        <fullName evidence="3">VOC family protein</fullName>
    </recommendedName>
</protein>
<dbReference type="NCBIfam" id="NF008683">
    <property type="entry name" value="PRK11700.1-6"/>
    <property type="match status" value="1"/>
</dbReference>
<dbReference type="eggNOG" id="COG3102">
    <property type="taxonomic scope" value="Bacteria"/>
</dbReference>
<dbReference type="GO" id="GO:0005829">
    <property type="term" value="C:cytosol"/>
    <property type="evidence" value="ECO:0007669"/>
    <property type="project" value="TreeGrafter"/>
</dbReference>
<dbReference type="RefSeq" id="WP_012325380.1">
    <property type="nucleotide sequence ID" value="NC_010506.1"/>
</dbReference>
<dbReference type="InterPro" id="IPR010393">
    <property type="entry name" value="DUF991_YecM-like"/>
</dbReference>
<name>B1KJ24_SHEWM</name>
<proteinExistence type="predicted"/>
<dbReference type="HOGENOM" id="CLU_122770_0_0_6"/>
<dbReference type="STRING" id="392500.Swoo_2768"/>
<dbReference type="KEGG" id="swd:Swoo_2768"/>
<dbReference type="PANTHER" id="PTHR37519">
    <property type="match status" value="1"/>
</dbReference>
<gene>
    <name evidence="1" type="ordered locus">Swoo_2768</name>
</gene>
<dbReference type="Gene3D" id="3.10.180.10">
    <property type="entry name" value="2,3-Dihydroxybiphenyl 1,2-Dioxygenase, domain 1"/>
    <property type="match status" value="1"/>
</dbReference>
<accession>B1KJ24</accession>
<dbReference type="EMBL" id="CP000961">
    <property type="protein sequence ID" value="ACA87044.1"/>
    <property type="molecule type" value="Genomic_DNA"/>
</dbReference>
<dbReference type="AlphaFoldDB" id="B1KJ24"/>
<dbReference type="SUPFAM" id="SSF54593">
    <property type="entry name" value="Glyoxalase/Bleomycin resistance protein/Dihydroxybiphenyl dioxygenase"/>
    <property type="match status" value="1"/>
</dbReference>